<dbReference type="SUPFAM" id="SSF53597">
    <property type="entry name" value="Dihydrofolate reductase-like"/>
    <property type="match status" value="1"/>
</dbReference>
<dbReference type="Pfam" id="PF01872">
    <property type="entry name" value="RibD_C"/>
    <property type="match status" value="1"/>
</dbReference>
<dbReference type="InterPro" id="IPR024072">
    <property type="entry name" value="DHFR-like_dom_sf"/>
</dbReference>
<dbReference type="PANTHER" id="PTHR38011:SF11">
    <property type="entry name" value="2,5-DIAMINO-6-RIBOSYLAMINO-4(3H)-PYRIMIDINONE 5'-PHOSPHATE REDUCTASE"/>
    <property type="match status" value="1"/>
</dbReference>
<evidence type="ECO:0000313" key="3">
    <source>
        <dbReference type="Proteomes" id="UP000599437"/>
    </source>
</evidence>
<accession>A0ABQ3DQ22</accession>
<gene>
    <name evidence="2" type="ORF">GCM10010346_19840</name>
</gene>
<dbReference type="Gene3D" id="3.40.430.10">
    <property type="entry name" value="Dihydrofolate Reductase, subunit A"/>
    <property type="match status" value="1"/>
</dbReference>
<dbReference type="InterPro" id="IPR002734">
    <property type="entry name" value="RibDG_C"/>
</dbReference>
<proteinExistence type="predicted"/>
<protein>
    <submittedName>
        <fullName evidence="2">Deaminase</fullName>
    </submittedName>
</protein>
<reference evidence="3" key="1">
    <citation type="journal article" date="2019" name="Int. J. Syst. Evol. Microbiol.">
        <title>The Global Catalogue of Microorganisms (GCM) 10K type strain sequencing project: providing services to taxonomists for standard genome sequencing and annotation.</title>
        <authorList>
            <consortium name="The Broad Institute Genomics Platform"/>
            <consortium name="The Broad Institute Genome Sequencing Center for Infectious Disease"/>
            <person name="Wu L."/>
            <person name="Ma J."/>
        </authorList>
    </citation>
    <scope>NUCLEOTIDE SEQUENCE [LARGE SCALE GENOMIC DNA]</scope>
    <source>
        <strain evidence="3">JCM 4737</strain>
    </source>
</reference>
<dbReference type="Proteomes" id="UP000599437">
    <property type="component" value="Unassembled WGS sequence"/>
</dbReference>
<evidence type="ECO:0000259" key="1">
    <source>
        <dbReference type="Pfam" id="PF01872"/>
    </source>
</evidence>
<dbReference type="RefSeq" id="WP_138895545.1">
    <property type="nucleotide sequence ID" value="NZ_BMVO01000004.1"/>
</dbReference>
<feature type="domain" description="Bacterial bifunctional deaminase-reductase C-terminal" evidence="1">
    <location>
        <begin position="2"/>
        <end position="180"/>
    </location>
</feature>
<organism evidence="2 3">
    <name type="scientific">Streptomyces chryseus</name>
    <dbReference type="NCBI Taxonomy" id="68186"/>
    <lineage>
        <taxon>Bacteria</taxon>
        <taxon>Bacillati</taxon>
        <taxon>Actinomycetota</taxon>
        <taxon>Actinomycetes</taxon>
        <taxon>Kitasatosporales</taxon>
        <taxon>Streptomycetaceae</taxon>
        <taxon>Streptomyces</taxon>
    </lineage>
</organism>
<sequence>MRKIILMMSVSLEGFFEGPEGQIDWHLVDDELHGYFNERLSAMGAFLHGRRTYELMADVWPTADADPANAGPTAEFAGIWRDMPKFVFSRTLERADWNTTVVRDVDPDAINELKARPGGDMAIGGADLAESFMRHDLIDEYHLCIHPVLIGKGRPLFPVADARVGLRLVETRTFGNGVLLVRYARR</sequence>
<dbReference type="InterPro" id="IPR050765">
    <property type="entry name" value="Riboflavin_Biosynth_HTPR"/>
</dbReference>
<evidence type="ECO:0000313" key="2">
    <source>
        <dbReference type="EMBL" id="GHA97102.1"/>
    </source>
</evidence>
<dbReference type="EMBL" id="BMVO01000004">
    <property type="protein sequence ID" value="GHA97102.1"/>
    <property type="molecule type" value="Genomic_DNA"/>
</dbReference>
<keyword evidence="3" id="KW-1185">Reference proteome</keyword>
<comment type="caution">
    <text evidence="2">The sequence shown here is derived from an EMBL/GenBank/DDBJ whole genome shotgun (WGS) entry which is preliminary data.</text>
</comment>
<name>A0ABQ3DQ22_9ACTN</name>
<dbReference type="PANTHER" id="PTHR38011">
    <property type="entry name" value="DIHYDROFOLATE REDUCTASE FAMILY PROTEIN (AFU_ORTHOLOGUE AFUA_8G06820)"/>
    <property type="match status" value="1"/>
</dbReference>